<evidence type="ECO:0000313" key="1">
    <source>
        <dbReference type="EMBL" id="KAJ9581464.1"/>
    </source>
</evidence>
<feature type="non-terminal residue" evidence="1">
    <location>
        <position position="135"/>
    </location>
</feature>
<dbReference type="EMBL" id="JASPKZ010007916">
    <property type="protein sequence ID" value="KAJ9581464.1"/>
    <property type="molecule type" value="Genomic_DNA"/>
</dbReference>
<dbReference type="AlphaFoldDB" id="A0AAD7ZIT3"/>
<sequence length="135" mass="15734">LVSSRRKQEQDYDDQNGFIEVNDFTKKDKYIKLMLGSKHYEFQTQSCSSSAITLTDEILRPSTVLLLPSSVLPSMVEFMNFEIKVFLKRLQPGVQTLLYDHDDFTLTTSVEYDQFQNILHVGRSYKQENDVPHFS</sequence>
<organism evidence="1 2">
    <name type="scientific">Diploptera punctata</name>
    <name type="common">Pacific beetle cockroach</name>
    <dbReference type="NCBI Taxonomy" id="6984"/>
    <lineage>
        <taxon>Eukaryota</taxon>
        <taxon>Metazoa</taxon>
        <taxon>Ecdysozoa</taxon>
        <taxon>Arthropoda</taxon>
        <taxon>Hexapoda</taxon>
        <taxon>Insecta</taxon>
        <taxon>Pterygota</taxon>
        <taxon>Neoptera</taxon>
        <taxon>Polyneoptera</taxon>
        <taxon>Dictyoptera</taxon>
        <taxon>Blattodea</taxon>
        <taxon>Blaberoidea</taxon>
        <taxon>Blaberidae</taxon>
        <taxon>Diplopterinae</taxon>
        <taxon>Diploptera</taxon>
    </lineage>
</organism>
<feature type="non-terminal residue" evidence="1">
    <location>
        <position position="1"/>
    </location>
</feature>
<comment type="caution">
    <text evidence="1">The sequence shown here is derived from an EMBL/GenBank/DDBJ whole genome shotgun (WGS) entry which is preliminary data.</text>
</comment>
<keyword evidence="2" id="KW-1185">Reference proteome</keyword>
<name>A0AAD7ZIT3_DIPPU</name>
<dbReference type="Proteomes" id="UP001233999">
    <property type="component" value="Unassembled WGS sequence"/>
</dbReference>
<protein>
    <submittedName>
        <fullName evidence="1">Uncharacterized protein</fullName>
    </submittedName>
</protein>
<proteinExistence type="predicted"/>
<evidence type="ECO:0000313" key="2">
    <source>
        <dbReference type="Proteomes" id="UP001233999"/>
    </source>
</evidence>
<accession>A0AAD7ZIT3</accession>
<reference evidence="1" key="2">
    <citation type="submission" date="2023-05" db="EMBL/GenBank/DDBJ databases">
        <authorList>
            <person name="Fouks B."/>
        </authorList>
    </citation>
    <scope>NUCLEOTIDE SEQUENCE</scope>
    <source>
        <strain evidence="1">Stay&amp;Tobe</strain>
        <tissue evidence="1">Testes</tissue>
    </source>
</reference>
<gene>
    <name evidence="1" type="ORF">L9F63_023351</name>
</gene>
<reference evidence="1" key="1">
    <citation type="journal article" date="2023" name="IScience">
        <title>Live-bearing cockroach genome reveals convergent evolutionary mechanisms linked to viviparity in insects and beyond.</title>
        <authorList>
            <person name="Fouks B."/>
            <person name="Harrison M.C."/>
            <person name="Mikhailova A.A."/>
            <person name="Marchal E."/>
            <person name="English S."/>
            <person name="Carruthers M."/>
            <person name="Jennings E.C."/>
            <person name="Chiamaka E.L."/>
            <person name="Frigard R.A."/>
            <person name="Pippel M."/>
            <person name="Attardo G.M."/>
            <person name="Benoit J.B."/>
            <person name="Bornberg-Bauer E."/>
            <person name="Tobe S.S."/>
        </authorList>
    </citation>
    <scope>NUCLEOTIDE SEQUENCE</scope>
    <source>
        <strain evidence="1">Stay&amp;Tobe</strain>
    </source>
</reference>